<dbReference type="InterPro" id="IPR013785">
    <property type="entry name" value="Aldolase_TIM"/>
</dbReference>
<dbReference type="Gene3D" id="3.20.20.70">
    <property type="entry name" value="Aldolase class I"/>
    <property type="match status" value="1"/>
</dbReference>
<accession>A0A8J6I1U9</accession>
<evidence type="ECO:0000313" key="6">
    <source>
        <dbReference type="EMBL" id="MBA2133448.1"/>
    </source>
</evidence>
<comment type="caution">
    <text evidence="6">The sequence shown here is derived from an EMBL/GenBank/DDBJ whole genome shotgun (WGS) entry which is preliminary data.</text>
</comment>
<dbReference type="GO" id="GO:0016829">
    <property type="term" value="F:lyase activity"/>
    <property type="evidence" value="ECO:0007669"/>
    <property type="project" value="UniProtKB-KW"/>
</dbReference>
<proteinExistence type="inferred from homology"/>
<evidence type="ECO:0000256" key="1">
    <source>
        <dbReference type="ARBA" id="ARBA00004761"/>
    </source>
</evidence>
<reference evidence="6" key="1">
    <citation type="submission" date="2020-06" db="EMBL/GenBank/DDBJ databases">
        <title>Novel chitinolytic bacterium.</title>
        <authorList>
            <person name="Ungkulpasvich U."/>
            <person name="Kosugi A."/>
            <person name="Uke A."/>
        </authorList>
    </citation>
    <scope>NUCLEOTIDE SEQUENCE</scope>
    <source>
        <strain evidence="6">UUS1-1</strain>
    </source>
</reference>
<keyword evidence="4" id="KW-0456">Lyase</keyword>
<dbReference type="PANTHER" id="PTHR30246">
    <property type="entry name" value="2-KETO-3-DEOXY-6-PHOSPHOGLUCONATE ALDOLASE"/>
    <property type="match status" value="1"/>
</dbReference>
<dbReference type="CDD" id="cd00452">
    <property type="entry name" value="KDPG_aldolase"/>
    <property type="match status" value="1"/>
</dbReference>
<dbReference type="Proteomes" id="UP000657177">
    <property type="component" value="Unassembled WGS sequence"/>
</dbReference>
<comment type="subunit">
    <text evidence="3">Homotrimer.</text>
</comment>
<evidence type="ECO:0000256" key="2">
    <source>
        <dbReference type="ARBA" id="ARBA00006906"/>
    </source>
</evidence>
<dbReference type="EMBL" id="JAAKDE010000015">
    <property type="protein sequence ID" value="MBA2133448.1"/>
    <property type="molecule type" value="Genomic_DNA"/>
</dbReference>
<dbReference type="InterPro" id="IPR000887">
    <property type="entry name" value="Aldlse_KDPG_KHG"/>
</dbReference>
<evidence type="ECO:0000256" key="4">
    <source>
        <dbReference type="ARBA" id="ARBA00023239"/>
    </source>
</evidence>
<keyword evidence="5" id="KW-0119">Carbohydrate metabolism</keyword>
<dbReference type="Pfam" id="PF01081">
    <property type="entry name" value="Aldolase"/>
    <property type="match status" value="1"/>
</dbReference>
<organism evidence="6 7">
    <name type="scientific">Capillibacterium thermochitinicola</name>
    <dbReference type="NCBI Taxonomy" id="2699427"/>
    <lineage>
        <taxon>Bacteria</taxon>
        <taxon>Bacillati</taxon>
        <taxon>Bacillota</taxon>
        <taxon>Capillibacterium</taxon>
    </lineage>
</organism>
<dbReference type="PANTHER" id="PTHR30246:SF1">
    <property type="entry name" value="2-DEHYDRO-3-DEOXY-6-PHOSPHOGALACTONATE ALDOLASE-RELATED"/>
    <property type="match status" value="1"/>
</dbReference>
<comment type="similarity">
    <text evidence="2">Belongs to the KHG/KDPG aldolase family.</text>
</comment>
<evidence type="ECO:0000256" key="5">
    <source>
        <dbReference type="ARBA" id="ARBA00023277"/>
    </source>
</evidence>
<protein>
    <submittedName>
        <fullName evidence="6">Bifunctional 4-hydroxy-2-oxoglutarate aldolase/2-dehydro-3-deoxy-phosphogluconate aldolase</fullName>
    </submittedName>
</protein>
<dbReference type="AlphaFoldDB" id="A0A8J6I1U9"/>
<dbReference type="SUPFAM" id="SSF51569">
    <property type="entry name" value="Aldolase"/>
    <property type="match status" value="1"/>
</dbReference>
<evidence type="ECO:0000313" key="7">
    <source>
        <dbReference type="Proteomes" id="UP000657177"/>
    </source>
</evidence>
<keyword evidence="7" id="KW-1185">Reference proteome</keyword>
<evidence type="ECO:0000256" key="3">
    <source>
        <dbReference type="ARBA" id="ARBA00011233"/>
    </source>
</evidence>
<comment type="pathway">
    <text evidence="1">Carbohydrate acid metabolism.</text>
</comment>
<dbReference type="RefSeq" id="WP_181339916.1">
    <property type="nucleotide sequence ID" value="NZ_JAAKDE010000015.1"/>
</dbReference>
<gene>
    <name evidence="6" type="ORF">G5B42_07830</name>
</gene>
<name>A0A8J6I1U9_9FIRM</name>
<sequence length="113" mass="11945">MCRRYSVICIPGAFTPTEILRAWEAGADVVKVFPATKLGPSYFKDVLGPLPQVRLTPTGGVTLENVGDFIKAGAIFVGVGGALVNKELVAAKKWDELAALAAQYIAAVKAARK</sequence>